<dbReference type="Gene3D" id="1.10.1740.10">
    <property type="match status" value="1"/>
</dbReference>
<dbReference type="RefSeq" id="WP_289161585.1">
    <property type="nucleotide sequence ID" value="NZ_JASZZN010000001.1"/>
</dbReference>
<evidence type="ECO:0000313" key="5">
    <source>
        <dbReference type="Proteomes" id="UP001239462"/>
    </source>
</evidence>
<dbReference type="SUPFAM" id="SSF88659">
    <property type="entry name" value="Sigma3 and sigma4 domains of RNA polymerase sigma factors"/>
    <property type="match status" value="1"/>
</dbReference>
<evidence type="ECO:0000259" key="2">
    <source>
        <dbReference type="Pfam" id="PF08281"/>
    </source>
</evidence>
<feature type="domain" description="RNA polymerase sigma-70 region 2" evidence="1">
    <location>
        <begin position="29"/>
        <end position="80"/>
    </location>
</feature>
<dbReference type="Pfam" id="PF08281">
    <property type="entry name" value="Sigma70_r4_2"/>
    <property type="match status" value="1"/>
</dbReference>
<dbReference type="PANTHER" id="PTHR47756">
    <property type="entry name" value="BLL6612 PROTEIN-RELATED"/>
    <property type="match status" value="1"/>
</dbReference>
<dbReference type="InterPro" id="IPR007627">
    <property type="entry name" value="RNA_pol_sigma70_r2"/>
</dbReference>
<protein>
    <submittedName>
        <fullName evidence="4">Sigma-70 family RNA polymerase sigma factor</fullName>
    </submittedName>
</protein>
<reference evidence="4 5" key="1">
    <citation type="submission" date="2023-06" db="EMBL/GenBank/DDBJ databases">
        <title>Roseiconus lacunae JC819 isolated from Gulf of Mannar region, Tamil Nadu.</title>
        <authorList>
            <person name="Pk S."/>
            <person name="Ch S."/>
            <person name="Ch V.R."/>
        </authorList>
    </citation>
    <scope>NUCLEOTIDE SEQUENCE [LARGE SCALE GENOMIC DNA]</scope>
    <source>
        <strain evidence="4 5">JC819</strain>
    </source>
</reference>
<feature type="domain" description="DUF6596" evidence="3">
    <location>
        <begin position="183"/>
        <end position="284"/>
    </location>
</feature>
<dbReference type="Pfam" id="PF04542">
    <property type="entry name" value="Sigma70_r2"/>
    <property type="match status" value="1"/>
</dbReference>
<evidence type="ECO:0000259" key="1">
    <source>
        <dbReference type="Pfam" id="PF04542"/>
    </source>
</evidence>
<dbReference type="Gene3D" id="1.10.10.10">
    <property type="entry name" value="Winged helix-like DNA-binding domain superfamily/Winged helix DNA-binding domain"/>
    <property type="match status" value="1"/>
</dbReference>
<sequence>MTATPLSEDSFRHEHARLVAILTCDLGIRHLADVEDAVQAAMLSAVERWPLRGTPENPSAWLYRVARNHLLGNLRKTSRRRQVLQNDYAKTIDSNRSDGSADDDEQTRCLLRMLFLCCDEVVPEESRLAFTLKTLCGFSVKEIAVRLFTNDENIYKRISRAKASLSQTRLVDAELSTENFMNRMPSVRRVLYLMFTEGYLSIDAESSIRSELCDEAIRLALVLASHRDGEHPETSALIALMLLNTARLNGRQDHAGGLLLLEEQDRTKWDQELIAQGMHWLKKSSTGEHFSRYHCEAGIAAAHCLSPSFTETRWDDIVKNYSVLASFVDVPVHRLNHALAIAENDGPAVGLEFLKLYQPPSWLAGSYMWSAVSADLYFRCGQQQMAIEFYETAIATAPTAAIGKLIQRRFDYTCLLTRVRTPPSD</sequence>
<dbReference type="PANTHER" id="PTHR47756:SF2">
    <property type="entry name" value="BLL6612 PROTEIN"/>
    <property type="match status" value="1"/>
</dbReference>
<dbReference type="InterPro" id="IPR046531">
    <property type="entry name" value="DUF6596"/>
</dbReference>
<evidence type="ECO:0000259" key="3">
    <source>
        <dbReference type="Pfam" id="PF20239"/>
    </source>
</evidence>
<gene>
    <name evidence="4" type="ORF">QTN89_00460</name>
</gene>
<organism evidence="4 5">
    <name type="scientific">Roseiconus lacunae</name>
    <dbReference type="NCBI Taxonomy" id="2605694"/>
    <lineage>
        <taxon>Bacteria</taxon>
        <taxon>Pseudomonadati</taxon>
        <taxon>Planctomycetota</taxon>
        <taxon>Planctomycetia</taxon>
        <taxon>Pirellulales</taxon>
        <taxon>Pirellulaceae</taxon>
        <taxon>Roseiconus</taxon>
    </lineage>
</organism>
<dbReference type="EMBL" id="JASZZN010000001">
    <property type="protein sequence ID" value="MDM4013880.1"/>
    <property type="molecule type" value="Genomic_DNA"/>
</dbReference>
<dbReference type="InterPro" id="IPR013324">
    <property type="entry name" value="RNA_pol_sigma_r3/r4-like"/>
</dbReference>
<dbReference type="SUPFAM" id="SSF88946">
    <property type="entry name" value="Sigma2 domain of RNA polymerase sigma factors"/>
    <property type="match status" value="1"/>
</dbReference>
<dbReference type="InterPro" id="IPR014284">
    <property type="entry name" value="RNA_pol_sigma-70_dom"/>
</dbReference>
<keyword evidence="5" id="KW-1185">Reference proteome</keyword>
<accession>A0ABT7PBK3</accession>
<dbReference type="InterPro" id="IPR036388">
    <property type="entry name" value="WH-like_DNA-bd_sf"/>
</dbReference>
<dbReference type="InterPro" id="IPR013325">
    <property type="entry name" value="RNA_pol_sigma_r2"/>
</dbReference>
<dbReference type="Proteomes" id="UP001239462">
    <property type="component" value="Unassembled WGS sequence"/>
</dbReference>
<evidence type="ECO:0000313" key="4">
    <source>
        <dbReference type="EMBL" id="MDM4013880.1"/>
    </source>
</evidence>
<feature type="domain" description="RNA polymerase sigma factor 70 region 4 type 2" evidence="2">
    <location>
        <begin position="120"/>
        <end position="165"/>
    </location>
</feature>
<proteinExistence type="predicted"/>
<comment type="caution">
    <text evidence="4">The sequence shown here is derived from an EMBL/GenBank/DDBJ whole genome shotgun (WGS) entry which is preliminary data.</text>
</comment>
<dbReference type="InterPro" id="IPR013249">
    <property type="entry name" value="RNA_pol_sigma70_r4_t2"/>
</dbReference>
<dbReference type="NCBIfam" id="TIGR02937">
    <property type="entry name" value="sigma70-ECF"/>
    <property type="match status" value="1"/>
</dbReference>
<dbReference type="Pfam" id="PF20239">
    <property type="entry name" value="DUF6596"/>
    <property type="match status" value="1"/>
</dbReference>
<name>A0ABT7PBK3_9BACT</name>